<evidence type="ECO:0000259" key="4">
    <source>
        <dbReference type="Pfam" id="PF01478"/>
    </source>
</evidence>
<feature type="transmembrane region" description="Helical" evidence="3">
    <location>
        <begin position="209"/>
        <end position="231"/>
    </location>
</feature>
<feature type="transmembrane region" description="Helical" evidence="3">
    <location>
        <begin position="171"/>
        <end position="197"/>
    </location>
</feature>
<keyword evidence="5" id="KW-0378">Hydrolase</keyword>
<protein>
    <submittedName>
        <fullName evidence="5">A24 family peptidase</fullName>
        <ecNumber evidence="5">3.4.23.-</ecNumber>
    </submittedName>
</protein>
<dbReference type="PANTHER" id="PTHR30487">
    <property type="entry name" value="TYPE 4 PREPILIN-LIKE PROTEINS LEADER PEPTIDE-PROCESSING ENZYME"/>
    <property type="match status" value="1"/>
</dbReference>
<keyword evidence="3" id="KW-0812">Transmembrane</keyword>
<dbReference type="InterPro" id="IPR050882">
    <property type="entry name" value="Prepilin_peptidase/N-MTase"/>
</dbReference>
<feature type="transmembrane region" description="Helical" evidence="3">
    <location>
        <begin position="107"/>
        <end position="126"/>
    </location>
</feature>
<keyword evidence="3" id="KW-1133">Transmembrane helix</keyword>
<feature type="domain" description="Prepilin type IV endopeptidase peptidase" evidence="4">
    <location>
        <begin position="86"/>
        <end position="192"/>
    </location>
</feature>
<dbReference type="EC" id="3.4.23.-" evidence="5"/>
<dbReference type="Gene3D" id="1.20.120.1220">
    <property type="match status" value="1"/>
</dbReference>
<dbReference type="GO" id="GO:0016787">
    <property type="term" value="F:hydrolase activity"/>
    <property type="evidence" value="ECO:0007669"/>
    <property type="project" value="UniProtKB-KW"/>
</dbReference>
<evidence type="ECO:0000256" key="3">
    <source>
        <dbReference type="SAM" id="Phobius"/>
    </source>
</evidence>
<name>A0ABY9MAB5_9BURK</name>
<comment type="similarity">
    <text evidence="1 2">Belongs to the peptidase A24 family.</text>
</comment>
<dbReference type="InterPro" id="IPR014032">
    <property type="entry name" value="Peptidase_A24A_bac"/>
</dbReference>
<reference evidence="5 6" key="1">
    <citation type="submission" date="2023-08" db="EMBL/GenBank/DDBJ databases">
        <title>Achromobacter seleniivolatilans sp. nov., isolated from seleniferous soil.</title>
        <authorList>
            <person name="Zhang S."/>
            <person name="Li K."/>
            <person name="Peng J."/>
            <person name="Zhao Q."/>
            <person name="Wang H."/>
            <person name="Guo Y."/>
        </authorList>
    </citation>
    <scope>NUCLEOTIDE SEQUENCE [LARGE SCALE GENOMIC DNA]</scope>
    <source>
        <strain evidence="5 6">R39</strain>
        <plasmid evidence="5 6">unnamed</plasmid>
    </source>
</reference>
<dbReference type="Proteomes" id="UP001234798">
    <property type="component" value="Plasmid unnamed"/>
</dbReference>
<gene>
    <name evidence="5" type="ORF">RAS12_30140</name>
</gene>
<dbReference type="RefSeq" id="WP_306951778.1">
    <property type="nucleotide sequence ID" value="NZ_CP132977.1"/>
</dbReference>
<dbReference type="PRINTS" id="PR00864">
    <property type="entry name" value="PREPILNPTASE"/>
</dbReference>
<proteinExistence type="inferred from homology"/>
<dbReference type="Pfam" id="PF01478">
    <property type="entry name" value="Peptidase_A24"/>
    <property type="match status" value="1"/>
</dbReference>
<evidence type="ECO:0000313" key="5">
    <source>
        <dbReference type="EMBL" id="WMD23894.1"/>
    </source>
</evidence>
<dbReference type="EMBL" id="CP132977">
    <property type="protein sequence ID" value="WMD23894.1"/>
    <property type="molecule type" value="Genomic_DNA"/>
</dbReference>
<keyword evidence="5" id="KW-0614">Plasmid</keyword>
<dbReference type="InterPro" id="IPR000045">
    <property type="entry name" value="Prepilin_IV_endopep_pep"/>
</dbReference>
<feature type="transmembrane region" description="Helical" evidence="3">
    <location>
        <begin position="66"/>
        <end position="95"/>
    </location>
</feature>
<feature type="transmembrane region" description="Helical" evidence="3">
    <location>
        <begin position="133"/>
        <end position="151"/>
    </location>
</feature>
<evidence type="ECO:0000313" key="6">
    <source>
        <dbReference type="Proteomes" id="UP001234798"/>
    </source>
</evidence>
<evidence type="ECO:0000256" key="1">
    <source>
        <dbReference type="ARBA" id="ARBA00005801"/>
    </source>
</evidence>
<organism evidence="5 6">
    <name type="scientific">Achromobacter seleniivolatilans</name>
    <dbReference type="NCBI Taxonomy" id="3047478"/>
    <lineage>
        <taxon>Bacteria</taxon>
        <taxon>Pseudomonadati</taxon>
        <taxon>Pseudomonadota</taxon>
        <taxon>Betaproteobacteria</taxon>
        <taxon>Burkholderiales</taxon>
        <taxon>Alcaligenaceae</taxon>
        <taxon>Achromobacter</taxon>
    </lineage>
</organism>
<dbReference type="PANTHER" id="PTHR30487:SF0">
    <property type="entry name" value="PREPILIN LEADER PEPTIDASE_N-METHYLTRANSFERASE-RELATED"/>
    <property type="match status" value="1"/>
</dbReference>
<sequence length="233" mass="23048">MMTPISLGAMVLAGLGAGEAVLRLRQRMPTIMDGNVYPGATLQALLSGGVRAVCGGAATRASVLAIWGACAIAPLAPGGAVALACFLTLLLAGALVDFDAQILPDEVTGSLVWGGMIVHMAGAAPWGGSIEGATLGVVVAYGAVWLISAGYCVSRGMAAIGHGDLKLLAGLGAWLGAGALPAILLISCSVQVVAQLIMRRRGVMAFGPALAAAGGLLAILKAAGVAVPMLLVQ</sequence>
<geneLocation type="plasmid" evidence="5 6">
    <name>unnamed</name>
</geneLocation>
<keyword evidence="6" id="KW-1185">Reference proteome</keyword>
<accession>A0ABY9MAB5</accession>
<keyword evidence="3" id="KW-0472">Membrane</keyword>
<evidence type="ECO:0000256" key="2">
    <source>
        <dbReference type="RuleBase" id="RU003793"/>
    </source>
</evidence>